<gene>
    <name evidence="1" type="ORF">VNO77_12568</name>
</gene>
<keyword evidence="2" id="KW-1185">Reference proteome</keyword>
<evidence type="ECO:0000313" key="1">
    <source>
        <dbReference type="EMBL" id="KAK7343657.1"/>
    </source>
</evidence>
<proteinExistence type="predicted"/>
<dbReference type="Proteomes" id="UP001367508">
    <property type="component" value="Unassembled WGS sequence"/>
</dbReference>
<reference evidence="1 2" key="1">
    <citation type="submission" date="2024-01" db="EMBL/GenBank/DDBJ databases">
        <title>The genomes of 5 underutilized Papilionoideae crops provide insights into root nodulation and disease resistanc.</title>
        <authorList>
            <person name="Jiang F."/>
        </authorList>
    </citation>
    <scope>NUCLEOTIDE SEQUENCE [LARGE SCALE GENOMIC DNA]</scope>
    <source>
        <strain evidence="1">LVBAO_FW01</strain>
        <tissue evidence="1">Leaves</tissue>
    </source>
</reference>
<dbReference type="EMBL" id="JAYMYQ010000003">
    <property type="protein sequence ID" value="KAK7343657.1"/>
    <property type="molecule type" value="Genomic_DNA"/>
</dbReference>
<evidence type="ECO:0000313" key="2">
    <source>
        <dbReference type="Proteomes" id="UP001367508"/>
    </source>
</evidence>
<protein>
    <submittedName>
        <fullName evidence="1">Uncharacterized protein</fullName>
    </submittedName>
</protein>
<comment type="caution">
    <text evidence="1">The sequence shown here is derived from an EMBL/GenBank/DDBJ whole genome shotgun (WGS) entry which is preliminary data.</text>
</comment>
<accession>A0AAN9M1K4</accession>
<dbReference type="AlphaFoldDB" id="A0AAN9M1K4"/>
<sequence>MLSSLSSSHPQCHTANRGRLSNDASTIMELLFGLIFEHLNLKQALSTSTEKNSEETFLLDHIDNAGLNNDHYVLHSPLLSATCLYLFKVTILP</sequence>
<organism evidence="1 2">
    <name type="scientific">Canavalia gladiata</name>
    <name type="common">Sword bean</name>
    <name type="synonym">Dolichos gladiatus</name>
    <dbReference type="NCBI Taxonomy" id="3824"/>
    <lineage>
        <taxon>Eukaryota</taxon>
        <taxon>Viridiplantae</taxon>
        <taxon>Streptophyta</taxon>
        <taxon>Embryophyta</taxon>
        <taxon>Tracheophyta</taxon>
        <taxon>Spermatophyta</taxon>
        <taxon>Magnoliopsida</taxon>
        <taxon>eudicotyledons</taxon>
        <taxon>Gunneridae</taxon>
        <taxon>Pentapetalae</taxon>
        <taxon>rosids</taxon>
        <taxon>fabids</taxon>
        <taxon>Fabales</taxon>
        <taxon>Fabaceae</taxon>
        <taxon>Papilionoideae</taxon>
        <taxon>50 kb inversion clade</taxon>
        <taxon>NPAAA clade</taxon>
        <taxon>indigoferoid/millettioid clade</taxon>
        <taxon>Phaseoleae</taxon>
        <taxon>Canavalia</taxon>
    </lineage>
</organism>
<name>A0AAN9M1K4_CANGL</name>